<dbReference type="Proteomes" id="UP000609064">
    <property type="component" value="Unassembled WGS sequence"/>
</dbReference>
<evidence type="ECO:0000256" key="1">
    <source>
        <dbReference type="SAM" id="SignalP"/>
    </source>
</evidence>
<dbReference type="AlphaFoldDB" id="A0A916Z3W3"/>
<evidence type="ECO:0000313" key="3">
    <source>
        <dbReference type="Proteomes" id="UP000609064"/>
    </source>
</evidence>
<evidence type="ECO:0000313" key="2">
    <source>
        <dbReference type="EMBL" id="GGD74783.1"/>
    </source>
</evidence>
<keyword evidence="1" id="KW-0732">Signal</keyword>
<reference evidence="2" key="1">
    <citation type="journal article" date="2014" name="Int. J. Syst. Evol. Microbiol.">
        <title>Complete genome sequence of Corynebacterium casei LMG S-19264T (=DSM 44701T), isolated from a smear-ripened cheese.</title>
        <authorList>
            <consortium name="US DOE Joint Genome Institute (JGI-PGF)"/>
            <person name="Walter F."/>
            <person name="Albersmeier A."/>
            <person name="Kalinowski J."/>
            <person name="Ruckert C."/>
        </authorList>
    </citation>
    <scope>NUCLEOTIDE SEQUENCE</scope>
    <source>
        <strain evidence="2">CGMCC 1.15958</strain>
    </source>
</reference>
<organism evidence="2 3">
    <name type="scientific">Emticicia aquatilis</name>
    <dbReference type="NCBI Taxonomy" id="1537369"/>
    <lineage>
        <taxon>Bacteria</taxon>
        <taxon>Pseudomonadati</taxon>
        <taxon>Bacteroidota</taxon>
        <taxon>Cytophagia</taxon>
        <taxon>Cytophagales</taxon>
        <taxon>Leadbetterellaceae</taxon>
        <taxon>Emticicia</taxon>
    </lineage>
</organism>
<proteinExistence type="predicted"/>
<accession>A0A916Z3W3</accession>
<dbReference type="EMBL" id="BMKK01000011">
    <property type="protein sequence ID" value="GGD74783.1"/>
    <property type="molecule type" value="Genomic_DNA"/>
</dbReference>
<feature type="signal peptide" evidence="1">
    <location>
        <begin position="1"/>
        <end position="19"/>
    </location>
</feature>
<reference evidence="2" key="2">
    <citation type="submission" date="2020-09" db="EMBL/GenBank/DDBJ databases">
        <authorList>
            <person name="Sun Q."/>
            <person name="Zhou Y."/>
        </authorList>
    </citation>
    <scope>NUCLEOTIDE SEQUENCE</scope>
    <source>
        <strain evidence="2">CGMCC 1.15958</strain>
    </source>
</reference>
<protein>
    <submittedName>
        <fullName evidence="2">Uncharacterized protein</fullName>
    </submittedName>
</protein>
<name>A0A916Z3W3_9BACT</name>
<gene>
    <name evidence="2" type="ORF">GCM10011514_43530</name>
</gene>
<dbReference type="RefSeq" id="WP_188769382.1">
    <property type="nucleotide sequence ID" value="NZ_BMKK01000011.1"/>
</dbReference>
<keyword evidence="3" id="KW-1185">Reference proteome</keyword>
<sequence>MKKTFLSLAFVLSISLAFGNETKPVSFSKKSKEVSFTNQGKETKKKATNVNVVKKVEVVECFVLSCGTACGTFEEQLGPDETMLYYSFYDTVFCNNDCECYP</sequence>
<comment type="caution">
    <text evidence="2">The sequence shown here is derived from an EMBL/GenBank/DDBJ whole genome shotgun (WGS) entry which is preliminary data.</text>
</comment>
<feature type="chain" id="PRO_5037295270" evidence="1">
    <location>
        <begin position="20"/>
        <end position="102"/>
    </location>
</feature>